<gene>
    <name evidence="1" type="ORF">FAZ19_22215</name>
</gene>
<protein>
    <submittedName>
        <fullName evidence="1">Tetratricopeptide repeat protein</fullName>
    </submittedName>
</protein>
<comment type="caution">
    <text evidence="1">The sequence shown here is derived from an EMBL/GenBank/DDBJ whole genome shotgun (WGS) entry which is preliminary data.</text>
</comment>
<dbReference type="InterPro" id="IPR011990">
    <property type="entry name" value="TPR-like_helical_dom_sf"/>
</dbReference>
<keyword evidence="2" id="KW-1185">Reference proteome</keyword>
<dbReference type="AlphaFoldDB" id="A0A4U0GRG0"/>
<name>A0A4U0GRG0_9SPHI</name>
<sequence length="366" mass="41957">MQRSFFIPIVSVLVTVFQVDLVVAQRQEVPLDPAGFVTKYDTEFEGVGPKVYVLPAPRTKEEMLTDTFAEILSFQDSIQQAMVYQRLIADFKSTNNEGLVKTIVNPLPQDELGWNTVIETNIQQENHGIAYGLLNEYANQSLSIEQINRAIALLESALQQANKQENTRDRGIIQSNLSSLLIYSKNFMEAGNYEEAYYQQAVKDKSIVEQAESLVKIAKIQAQDKDFNSAENTIIRKAIPLFNRSKHYEGKLLAWQELASIYQMQNKHTEAQWFLIQARDLAETKNFPNELAEIEYMLASSKIIQKNYSVAKKELDRANNLARKENNKLLQLAIVEKLGRINMIQRNIDDAAENLEHYWALRTELF</sequence>
<dbReference type="Proteomes" id="UP000309872">
    <property type="component" value="Unassembled WGS sequence"/>
</dbReference>
<organism evidence="1 2">
    <name type="scientific">Sphingobacterium alkalisoli</name>
    <dbReference type="NCBI Taxonomy" id="1874115"/>
    <lineage>
        <taxon>Bacteria</taxon>
        <taxon>Pseudomonadati</taxon>
        <taxon>Bacteroidota</taxon>
        <taxon>Sphingobacteriia</taxon>
        <taxon>Sphingobacteriales</taxon>
        <taxon>Sphingobacteriaceae</taxon>
        <taxon>Sphingobacterium</taxon>
    </lineage>
</organism>
<evidence type="ECO:0000313" key="1">
    <source>
        <dbReference type="EMBL" id="TJY61336.1"/>
    </source>
</evidence>
<proteinExistence type="predicted"/>
<accession>A0A4U0GRG0</accession>
<dbReference type="SUPFAM" id="SSF48452">
    <property type="entry name" value="TPR-like"/>
    <property type="match status" value="2"/>
</dbReference>
<dbReference type="EMBL" id="SUKA01000010">
    <property type="protein sequence ID" value="TJY61336.1"/>
    <property type="molecule type" value="Genomic_DNA"/>
</dbReference>
<dbReference type="OrthoDB" id="789253at2"/>
<dbReference type="RefSeq" id="WP_136822973.1">
    <property type="nucleotide sequence ID" value="NZ_BMJX01000010.1"/>
</dbReference>
<dbReference type="Gene3D" id="1.25.40.10">
    <property type="entry name" value="Tetratricopeptide repeat domain"/>
    <property type="match status" value="1"/>
</dbReference>
<reference evidence="1 2" key="1">
    <citation type="submission" date="2019-04" db="EMBL/GenBank/DDBJ databases">
        <title>Sphingobacterium olei sp. nov., isolated from oil-contaminated soil.</title>
        <authorList>
            <person name="Liu B."/>
        </authorList>
    </citation>
    <scope>NUCLEOTIDE SEQUENCE [LARGE SCALE GENOMIC DNA]</scope>
    <source>
        <strain evidence="1 2">Y3L14</strain>
    </source>
</reference>
<evidence type="ECO:0000313" key="2">
    <source>
        <dbReference type="Proteomes" id="UP000309872"/>
    </source>
</evidence>